<dbReference type="Gene3D" id="3.40.30.10">
    <property type="entry name" value="Glutaredoxin"/>
    <property type="match status" value="1"/>
</dbReference>
<keyword evidence="2" id="KW-1185">Reference proteome</keyword>
<protein>
    <recommendedName>
        <fullName evidence="3">Alkyl hydroperoxide reductase subunit C/ Thiol specific antioxidant domain-containing protein</fullName>
    </recommendedName>
</protein>
<dbReference type="EMBL" id="AZHX01000116">
    <property type="protein sequence ID" value="ETX08883.1"/>
    <property type="molecule type" value="Genomic_DNA"/>
</dbReference>
<dbReference type="HOGENOM" id="CLU_2286329_0_0_7"/>
<dbReference type="Proteomes" id="UP000019140">
    <property type="component" value="Unassembled WGS sequence"/>
</dbReference>
<accession>W4MFA3</accession>
<dbReference type="AlphaFoldDB" id="W4MFA3"/>
<name>W4MFA3_9BACT</name>
<proteinExistence type="predicted"/>
<sequence>MTQHYAGDTNVAFVAVQTTFEGYSVNTFEKAKATMARYNLSIPTGQSGTEGAFSPLMRGYRTGGTPWSIIIDKSGVVRYNDYFVSPQQAISIIDILKKQTP</sequence>
<dbReference type="InterPro" id="IPR036249">
    <property type="entry name" value="Thioredoxin-like_sf"/>
</dbReference>
<organism evidence="1 2">
    <name type="scientific">Candidatus Entotheonella gemina</name>
    <dbReference type="NCBI Taxonomy" id="1429439"/>
    <lineage>
        <taxon>Bacteria</taxon>
        <taxon>Pseudomonadati</taxon>
        <taxon>Nitrospinota/Tectimicrobiota group</taxon>
        <taxon>Candidatus Tectimicrobiota</taxon>
        <taxon>Candidatus Entotheonellia</taxon>
        <taxon>Candidatus Entotheonellales</taxon>
        <taxon>Candidatus Entotheonellaceae</taxon>
        <taxon>Candidatus Entotheonella</taxon>
    </lineage>
</organism>
<dbReference type="SUPFAM" id="SSF52833">
    <property type="entry name" value="Thioredoxin-like"/>
    <property type="match status" value="1"/>
</dbReference>
<evidence type="ECO:0008006" key="3">
    <source>
        <dbReference type="Google" id="ProtNLM"/>
    </source>
</evidence>
<reference evidence="1 2" key="1">
    <citation type="journal article" date="2014" name="Nature">
        <title>An environmental bacterial taxon with a large and distinct metabolic repertoire.</title>
        <authorList>
            <person name="Wilson M.C."/>
            <person name="Mori T."/>
            <person name="Ruckert C."/>
            <person name="Uria A.R."/>
            <person name="Helf M.J."/>
            <person name="Takada K."/>
            <person name="Gernert C."/>
            <person name="Steffens U.A."/>
            <person name="Heycke N."/>
            <person name="Schmitt S."/>
            <person name="Rinke C."/>
            <person name="Helfrich E.J."/>
            <person name="Brachmann A.O."/>
            <person name="Gurgui C."/>
            <person name="Wakimoto T."/>
            <person name="Kracht M."/>
            <person name="Crusemann M."/>
            <person name="Hentschel U."/>
            <person name="Abe I."/>
            <person name="Matsunaga S."/>
            <person name="Kalinowski J."/>
            <person name="Takeyama H."/>
            <person name="Piel J."/>
        </authorList>
    </citation>
    <scope>NUCLEOTIDE SEQUENCE [LARGE SCALE GENOMIC DNA]</scope>
    <source>
        <strain evidence="2">TSY2</strain>
    </source>
</reference>
<evidence type="ECO:0000313" key="2">
    <source>
        <dbReference type="Proteomes" id="UP000019140"/>
    </source>
</evidence>
<evidence type="ECO:0000313" key="1">
    <source>
        <dbReference type="EMBL" id="ETX08883.1"/>
    </source>
</evidence>
<gene>
    <name evidence="1" type="ORF">ETSY2_02760</name>
</gene>
<comment type="caution">
    <text evidence="1">The sequence shown here is derived from an EMBL/GenBank/DDBJ whole genome shotgun (WGS) entry which is preliminary data.</text>
</comment>